<name>A0ACC5XKT2_PANGG</name>
<keyword evidence="2" id="KW-1185">Reference proteome</keyword>
<dbReference type="EMBL" id="CM040475">
    <property type="protein sequence ID" value="MCI4391405.1"/>
    <property type="molecule type" value="Genomic_DNA"/>
</dbReference>
<proteinExistence type="predicted"/>
<reference evidence="1 2" key="1">
    <citation type="journal article" date="2022" name="bioRxiv">
        <title>An ancient truncated duplication of the anti-Mullerian hormone receptor type 2 gene is a potential conserved master sex determinant in the Pangasiidae catfish family.</title>
        <authorList>
            <person name="Wen M."/>
            <person name="Pan Q."/>
            <person name="Jouanno E."/>
            <person name="Montfort J."/>
            <person name="Zahm M."/>
            <person name="Cabau C."/>
            <person name="Klopp C."/>
            <person name="Iampietro C."/>
            <person name="Roques C."/>
            <person name="Bouchez O."/>
            <person name="Castinel A."/>
            <person name="Donnadieu C."/>
            <person name="Parrinello H."/>
            <person name="Poncet C."/>
            <person name="Belmonte E."/>
            <person name="Gautier V."/>
            <person name="Avarre J.-C."/>
            <person name="Dugue R."/>
            <person name="Gustiano R."/>
            <person name="Ha T.T.T."/>
            <person name="Campet M."/>
            <person name="Sriphairoj K."/>
            <person name="Ribolli J."/>
            <person name="de Almeida F.L."/>
            <person name="Desvignes T."/>
            <person name="Postlethwait J.H."/>
            <person name="Bucao C.F."/>
            <person name="Robinson-Rechavi M."/>
            <person name="Bobe J."/>
            <person name="Herpin A."/>
            <person name="Guiguen Y."/>
        </authorList>
    </citation>
    <scope>NUCLEOTIDE SEQUENCE [LARGE SCALE GENOMIC DNA]</scope>
    <source>
        <strain evidence="1">YG-Dec2019</strain>
    </source>
</reference>
<dbReference type="Proteomes" id="UP000829447">
    <property type="component" value="Linkage Group LG22"/>
</dbReference>
<accession>A0ACC5XKT2</accession>
<sequence length="799" mass="90119">MSLASRLEVALATSNVTSVFQFITGEKSSMSLIDQLDDVACRDLHKNEFKNVTLILRALEQVISKDEDCINQLVQQKPNKAPVRLMEAFCEVSMRLCQSNAEGSIKILEILILRFGAVVIDQDVHFNLRLEAIKTINSMLDSASKETRKKICQSDHSSLLEEFAKVIIDVGDYEMQVAISEALCRMTPKKLREELVGKWFSYRSFASTFTTIRVKEFETDCRIFLNELNSYFGSSRRVFSYPCIRAFLDTTELFKPEDELLQNFWIDFNIGTSCIGFYVNDPQETLWELIHLPKEAVSSYNLQECDDQKILSIHMSLPVCHGKITGKMVQVTFDSRHDIQTAVNKVYAGGDELQLLETTKHTVFSQEDSGIPATPTEIKQTFTSPSITKATRRAQGSFALQSGPGKLPSHKTFPTEDKYSLNNTTVNDSDTEVAQAKAVVFSQSVSSNGSVSSVKSFPSAKSTQKRKIRTFHSESDSCLSPGERSLLRHKLQCDYTRKKTRLKSKLKVLPLSSPSSNEEKYFKESTPKYRLERERGEGMDGKQNLDLSHQPKKSILDSRFQDKTFLEDSVFTEVEPVGSIEVDTIDKVPSMPSNRRLLASAELNVGCEVGGEEQLSFSTLKPRKLSISPSLERAKEAITQALMEDEESEAELSSGVMAAFDSFKAQLREHFSVRYKKTETKSLRSLTDCQKSVSSLLKTVHDQRLIHLECFQNAVVQQLGQLEQNCLSLKNIERETVGFWRSVSDTVKAFCNKQQKRLDSLELLREGVQAHQRKAEETEAMPSMSTAVPVAETKNNLRD</sequence>
<gene>
    <name evidence="1" type="ORF">PGIGA_G00133840</name>
</gene>
<evidence type="ECO:0000313" key="1">
    <source>
        <dbReference type="EMBL" id="MCI4391405.1"/>
    </source>
</evidence>
<comment type="caution">
    <text evidence="1">The sequence shown here is derived from an EMBL/GenBank/DDBJ whole genome shotgun (WGS) entry which is preliminary data.</text>
</comment>
<protein>
    <submittedName>
        <fullName evidence="1">Uncharacterized protein</fullName>
    </submittedName>
</protein>
<evidence type="ECO:0000313" key="2">
    <source>
        <dbReference type="Proteomes" id="UP000829447"/>
    </source>
</evidence>
<organism evidence="1 2">
    <name type="scientific">Pangasianodon gigas</name>
    <name type="common">Mekong giant catfish</name>
    <name type="synonym">Pangasius gigas</name>
    <dbReference type="NCBI Taxonomy" id="30993"/>
    <lineage>
        <taxon>Eukaryota</taxon>
        <taxon>Metazoa</taxon>
        <taxon>Chordata</taxon>
        <taxon>Craniata</taxon>
        <taxon>Vertebrata</taxon>
        <taxon>Euteleostomi</taxon>
        <taxon>Actinopterygii</taxon>
        <taxon>Neopterygii</taxon>
        <taxon>Teleostei</taxon>
        <taxon>Ostariophysi</taxon>
        <taxon>Siluriformes</taxon>
        <taxon>Pangasiidae</taxon>
        <taxon>Pangasianodon</taxon>
    </lineage>
</organism>